<evidence type="ECO:0000313" key="2">
    <source>
        <dbReference type="EMBL" id="PTD05157.1"/>
    </source>
</evidence>
<gene>
    <name evidence="2" type="ORF">FCULG_00002136</name>
</gene>
<name>A0A2T4GNN9_FUSCU</name>
<feature type="region of interest" description="Disordered" evidence="1">
    <location>
        <begin position="64"/>
        <end position="122"/>
    </location>
</feature>
<feature type="compositionally biased region" description="Low complexity" evidence="1">
    <location>
        <begin position="1"/>
        <end position="13"/>
    </location>
</feature>
<feature type="compositionally biased region" description="Polar residues" evidence="1">
    <location>
        <begin position="86"/>
        <end position="103"/>
    </location>
</feature>
<dbReference type="AlphaFoldDB" id="A0A2T4GNN9"/>
<feature type="compositionally biased region" description="Pro residues" evidence="1">
    <location>
        <begin position="105"/>
        <end position="122"/>
    </location>
</feature>
<keyword evidence="3" id="KW-1185">Reference proteome</keyword>
<organism evidence="2 3">
    <name type="scientific">Fusarium culmorum</name>
    <dbReference type="NCBI Taxonomy" id="5516"/>
    <lineage>
        <taxon>Eukaryota</taxon>
        <taxon>Fungi</taxon>
        <taxon>Dikarya</taxon>
        <taxon>Ascomycota</taxon>
        <taxon>Pezizomycotina</taxon>
        <taxon>Sordariomycetes</taxon>
        <taxon>Hypocreomycetidae</taxon>
        <taxon>Hypocreales</taxon>
        <taxon>Nectriaceae</taxon>
        <taxon>Fusarium</taxon>
    </lineage>
</organism>
<feature type="region of interest" description="Disordered" evidence="1">
    <location>
        <begin position="1"/>
        <end position="20"/>
    </location>
</feature>
<sequence length="212" mass="23341">MSASPGSRSPSLSQNTSLASFGHVGDEKDFEKLPSVTSNVYTSQIHVKRFSVPKEDVSISNISEGFSFGAKKPPRPGQFSERPKTEQSQTNETSKFFHSTSTVPRIPPPNPPRPPSIRIPRPPPLDLPEIGLVGRQPSPMILLLLLIEILQPLPGNRSVILQRVLEGGLLRTLTLGPRLCVLKALSEGVELLLLDYQRRPENQSIFKFSAAF</sequence>
<accession>A0A2T4GNN9</accession>
<dbReference type="EMBL" id="PVEM01000012">
    <property type="protein sequence ID" value="PTD05157.1"/>
    <property type="molecule type" value="Genomic_DNA"/>
</dbReference>
<dbReference type="Proteomes" id="UP000241587">
    <property type="component" value="Unassembled WGS sequence"/>
</dbReference>
<proteinExistence type="predicted"/>
<evidence type="ECO:0000256" key="1">
    <source>
        <dbReference type="SAM" id="MobiDB-lite"/>
    </source>
</evidence>
<evidence type="ECO:0000313" key="3">
    <source>
        <dbReference type="Proteomes" id="UP000241587"/>
    </source>
</evidence>
<reference evidence="2 3" key="1">
    <citation type="submission" date="2018-02" db="EMBL/GenBank/DDBJ databases">
        <title>Fusarium culmorum secondary metabolites in fungal-bacterial-plant interactions.</title>
        <authorList>
            <person name="Schmidt R."/>
        </authorList>
    </citation>
    <scope>NUCLEOTIDE SEQUENCE [LARGE SCALE GENOMIC DNA]</scope>
    <source>
        <strain evidence="2 3">PV</strain>
    </source>
</reference>
<protein>
    <submittedName>
        <fullName evidence="2">Uncharacterized protein</fullName>
    </submittedName>
</protein>
<comment type="caution">
    <text evidence="2">The sequence shown here is derived from an EMBL/GenBank/DDBJ whole genome shotgun (WGS) entry which is preliminary data.</text>
</comment>